<protein>
    <submittedName>
        <fullName evidence="2">Uncharacterized protein</fullName>
    </submittedName>
</protein>
<keyword evidence="1" id="KW-0732">Signal</keyword>
<sequence precursor="true">MLRSLPFSLLSYVIAVALATLATSNVSAQITAPRTLSADIDPVARLEEQLINRLHATTEVQRSYLRHVVKLVEEKKLSLELVVAIERYSLRRNPRYAFPFFERALRYEASKRGVALASVRHFQSTADVMR</sequence>
<keyword evidence="3" id="KW-1185">Reference proteome</keyword>
<evidence type="ECO:0000313" key="2">
    <source>
        <dbReference type="EMBL" id="TWU04031.1"/>
    </source>
</evidence>
<proteinExistence type="predicted"/>
<dbReference type="OrthoDB" id="292348at2"/>
<reference evidence="2 3" key="1">
    <citation type="submission" date="2019-02" db="EMBL/GenBank/DDBJ databases">
        <title>Deep-cultivation of Planctomycetes and their phenomic and genomic characterization uncovers novel biology.</title>
        <authorList>
            <person name="Wiegand S."/>
            <person name="Jogler M."/>
            <person name="Boedeker C."/>
            <person name="Pinto D."/>
            <person name="Vollmers J."/>
            <person name="Rivas-Marin E."/>
            <person name="Kohn T."/>
            <person name="Peeters S.H."/>
            <person name="Heuer A."/>
            <person name="Rast P."/>
            <person name="Oberbeckmann S."/>
            <person name="Bunk B."/>
            <person name="Jeske O."/>
            <person name="Meyerdierks A."/>
            <person name="Storesund J.E."/>
            <person name="Kallscheuer N."/>
            <person name="Luecker S."/>
            <person name="Lage O.M."/>
            <person name="Pohl T."/>
            <person name="Merkel B.J."/>
            <person name="Hornburger P."/>
            <person name="Mueller R.-W."/>
            <person name="Bruemmer F."/>
            <person name="Labrenz M."/>
            <person name="Spormann A.M."/>
            <person name="Op Den Camp H."/>
            <person name="Overmann J."/>
            <person name="Amann R."/>
            <person name="Jetten M.S.M."/>
            <person name="Mascher T."/>
            <person name="Medema M.H."/>
            <person name="Devos D.P."/>
            <person name="Kaster A.-K."/>
            <person name="Ovreas L."/>
            <person name="Rohde M."/>
            <person name="Galperin M.Y."/>
            <person name="Jogler C."/>
        </authorList>
    </citation>
    <scope>NUCLEOTIDE SEQUENCE [LARGE SCALE GENOMIC DNA]</scope>
    <source>
        <strain evidence="2 3">Pla100</strain>
    </source>
</reference>
<comment type="caution">
    <text evidence="2">The sequence shown here is derived from an EMBL/GenBank/DDBJ whole genome shotgun (WGS) entry which is preliminary data.</text>
</comment>
<feature type="chain" id="PRO_5023114833" evidence="1">
    <location>
        <begin position="29"/>
        <end position="130"/>
    </location>
</feature>
<feature type="signal peptide" evidence="1">
    <location>
        <begin position="1"/>
        <end position="28"/>
    </location>
</feature>
<dbReference type="RefSeq" id="WP_146576426.1">
    <property type="nucleotide sequence ID" value="NZ_SJPM01000001.1"/>
</dbReference>
<gene>
    <name evidence="2" type="ORF">Pla100_09670</name>
</gene>
<name>A0A5C6AX25_9BACT</name>
<accession>A0A5C6AX25</accession>
<evidence type="ECO:0000313" key="3">
    <source>
        <dbReference type="Proteomes" id="UP000316213"/>
    </source>
</evidence>
<organism evidence="2 3">
    <name type="scientific">Neorhodopirellula pilleata</name>
    <dbReference type="NCBI Taxonomy" id="2714738"/>
    <lineage>
        <taxon>Bacteria</taxon>
        <taxon>Pseudomonadati</taxon>
        <taxon>Planctomycetota</taxon>
        <taxon>Planctomycetia</taxon>
        <taxon>Pirellulales</taxon>
        <taxon>Pirellulaceae</taxon>
        <taxon>Neorhodopirellula</taxon>
    </lineage>
</organism>
<evidence type="ECO:0000256" key="1">
    <source>
        <dbReference type="SAM" id="SignalP"/>
    </source>
</evidence>
<dbReference type="EMBL" id="SJPM01000001">
    <property type="protein sequence ID" value="TWU04031.1"/>
    <property type="molecule type" value="Genomic_DNA"/>
</dbReference>
<dbReference type="Proteomes" id="UP000316213">
    <property type="component" value="Unassembled WGS sequence"/>
</dbReference>
<dbReference type="AlphaFoldDB" id="A0A5C6AX25"/>